<keyword evidence="2" id="KW-0067">ATP-binding</keyword>
<feature type="coiled-coil region" evidence="3">
    <location>
        <begin position="413"/>
        <end position="458"/>
    </location>
</feature>
<dbReference type="AlphaFoldDB" id="A0AA88YAW9"/>
<reference evidence="5" key="1">
    <citation type="submission" date="2019-08" db="EMBL/GenBank/DDBJ databases">
        <title>The improved chromosome-level genome for the pearl oyster Pinctada fucata martensii using PacBio sequencing and Hi-C.</title>
        <authorList>
            <person name="Zheng Z."/>
        </authorList>
    </citation>
    <scope>NUCLEOTIDE SEQUENCE</scope>
    <source>
        <strain evidence="5">ZZ-2019</strain>
        <tissue evidence="5">Adductor muscle</tissue>
    </source>
</reference>
<name>A0AA88YAW9_PINIB</name>
<evidence type="ECO:0000256" key="3">
    <source>
        <dbReference type="SAM" id="Coils"/>
    </source>
</evidence>
<dbReference type="EMBL" id="VSWD01000005">
    <property type="protein sequence ID" value="KAK3101932.1"/>
    <property type="molecule type" value="Genomic_DNA"/>
</dbReference>
<evidence type="ECO:0000313" key="6">
    <source>
        <dbReference type="Proteomes" id="UP001186944"/>
    </source>
</evidence>
<dbReference type="Pfam" id="PF07714">
    <property type="entry name" value="PK_Tyr_Ser-Thr"/>
    <property type="match status" value="1"/>
</dbReference>
<dbReference type="InterPro" id="IPR011009">
    <property type="entry name" value="Kinase-like_dom_sf"/>
</dbReference>
<dbReference type="Gene3D" id="3.30.200.20">
    <property type="entry name" value="Phosphorylase Kinase, domain 1"/>
    <property type="match status" value="1"/>
</dbReference>
<dbReference type="PANTHER" id="PTHR26392">
    <property type="entry name" value="MITOGEN-ACTIVATED PROTEIN KINASE KINASE KINASE 7-RELATED"/>
    <property type="match status" value="1"/>
</dbReference>
<dbReference type="SUPFAM" id="SSF56112">
    <property type="entry name" value="Protein kinase-like (PK-like)"/>
    <property type="match status" value="1"/>
</dbReference>
<protein>
    <recommendedName>
        <fullName evidence="4">Protein kinase domain-containing protein</fullName>
    </recommendedName>
</protein>
<accession>A0AA88YAW9</accession>
<dbReference type="PROSITE" id="PS50011">
    <property type="entry name" value="PROTEIN_KINASE_DOM"/>
    <property type="match status" value="1"/>
</dbReference>
<comment type="similarity">
    <text evidence="1">Belongs to the protein kinase superfamily. TKL Ser/Thr protein kinase family. ROCO subfamily.</text>
</comment>
<dbReference type="Gene3D" id="1.10.510.10">
    <property type="entry name" value="Transferase(Phosphotransferase) domain 1"/>
    <property type="match status" value="1"/>
</dbReference>
<dbReference type="GO" id="GO:0004672">
    <property type="term" value="F:protein kinase activity"/>
    <property type="evidence" value="ECO:0007669"/>
    <property type="project" value="InterPro"/>
</dbReference>
<proteinExistence type="inferred from homology"/>
<dbReference type="Gene3D" id="3.40.50.300">
    <property type="entry name" value="P-loop containing nucleotide triphosphate hydrolases"/>
    <property type="match status" value="1"/>
</dbReference>
<dbReference type="InterPro" id="IPR045063">
    <property type="entry name" value="Dynamin_N"/>
</dbReference>
<dbReference type="InterPro" id="IPR017441">
    <property type="entry name" value="Protein_kinase_ATP_BS"/>
</dbReference>
<evidence type="ECO:0000259" key="4">
    <source>
        <dbReference type="PROSITE" id="PS50011"/>
    </source>
</evidence>
<sequence>MSGQSNDFNVKSVDDIYRLPDVASCRTLAKQWGMNLKGLGLKSREDYVSHLVKHWNEKGDTASHPKANPNEGLRDAIEVDKKSRNRMVEKYDQINDFLKRLPPQYMKNLLNIYPNLAKDIEDRAKELKSRECTILVAGETGAGKSSFINLLLEREILPSAALSCSKTICEMRKSSDGRSFAVCHYKSNGGKKRPPDLLDLTKDGSIEDLRKRLIYVDNEDETPFEKIEVNMPFPMLEEGIVIVDTPGIGERRQEGKMLEKYLNKSFGSIYLVNTSAAGGVNKGRLRDFLRLVVNTASDDFNPNASIFIGNKIDAVDQKDLDEVQRRVVYKLQECYPGLKDDNVFFMSVAEAARAQLYGSRLKAHTNVLLHGIQKLYPASLRNKLNVHYRFQSEIVKRSLYTLKVARTLAASGMEKKQEEIDETKQRMDLLDRNARRTIADLRRDVQDEEENLWRQITEFLRSKNFTDRIFSISPRDCPRVQKDYKSVGREANEIIANRIAEEVDRWEEEKGIVDRIKDAIVGKFQKECQMYEDQIREIEGALTDGDVRMINDLHKSMKRQAPVKQLWQKANKAQKGSPKEKLGSLGSVVSSAGGFDSSYFKSIAKSYKGENSVQKMSEMTAKYIDSIFNGNDLKIKIDRFVHKFIRGIDVIAKKIPEFLEADRQLIQNMKDEIANAETNLQKFPDLLHRAAVIQGDLDLFYVQRVMEMDFRLRDVEFNPSQDFLGSGSFADVYRGKLLVGNYTETVALKMSKEYLRETNISDILLEDRTMRELDHDNIVRYYGSTLKQDEGKGRVRLYWIMVIEFCTDTLKNLVIDGAFDNPAKCRIYSVQVDQMELMAGYVKQMCAGLSYLHKKDLVNGEFSSLKEIAVKITDVGLTKGQRELAGSNVGSPAYMAPEVLLQEGIYDRKVDIYALGVILWEIWYGLDAADHIQQNLFGTLEKAVKGGLRPSMSLPEKPVDDWAALIKRCWDYDSKKRPEASEVFRFFDDFLKSSSPTN</sequence>
<keyword evidence="6" id="KW-1185">Reference proteome</keyword>
<dbReference type="InterPro" id="IPR000719">
    <property type="entry name" value="Prot_kinase_dom"/>
</dbReference>
<dbReference type="PROSITE" id="PS00675">
    <property type="entry name" value="SIGMA54_INTERACT_1"/>
    <property type="match status" value="1"/>
</dbReference>
<feature type="binding site" evidence="2">
    <location>
        <position position="749"/>
    </location>
    <ligand>
        <name>ATP</name>
        <dbReference type="ChEBI" id="CHEBI:30616"/>
    </ligand>
</feature>
<evidence type="ECO:0000256" key="2">
    <source>
        <dbReference type="PROSITE-ProRule" id="PRU10141"/>
    </source>
</evidence>
<comment type="caution">
    <text evidence="5">The sequence shown here is derived from an EMBL/GenBank/DDBJ whole genome shotgun (WGS) entry which is preliminary data.</text>
</comment>
<dbReference type="InterPro" id="IPR001245">
    <property type="entry name" value="Ser-Thr/Tyr_kinase_cat_dom"/>
</dbReference>
<feature type="domain" description="Protein kinase" evidence="4">
    <location>
        <begin position="718"/>
        <end position="991"/>
    </location>
</feature>
<dbReference type="PROSITE" id="PS00107">
    <property type="entry name" value="PROTEIN_KINASE_ATP"/>
    <property type="match status" value="1"/>
</dbReference>
<dbReference type="InterPro" id="IPR025662">
    <property type="entry name" value="Sigma_54_int_dom_ATP-bd_1"/>
</dbReference>
<organism evidence="5 6">
    <name type="scientific">Pinctada imbricata</name>
    <name type="common">Atlantic pearl-oyster</name>
    <name type="synonym">Pinctada martensii</name>
    <dbReference type="NCBI Taxonomy" id="66713"/>
    <lineage>
        <taxon>Eukaryota</taxon>
        <taxon>Metazoa</taxon>
        <taxon>Spiralia</taxon>
        <taxon>Lophotrochozoa</taxon>
        <taxon>Mollusca</taxon>
        <taxon>Bivalvia</taxon>
        <taxon>Autobranchia</taxon>
        <taxon>Pteriomorphia</taxon>
        <taxon>Pterioida</taxon>
        <taxon>Pterioidea</taxon>
        <taxon>Pteriidae</taxon>
        <taxon>Pinctada</taxon>
    </lineage>
</organism>
<dbReference type="Pfam" id="PF00350">
    <property type="entry name" value="Dynamin_N"/>
    <property type="match status" value="1"/>
</dbReference>
<dbReference type="PANTHER" id="PTHR26392:SF92">
    <property type="entry name" value="PROTEIN KINASE DOMAIN-CONTAINING PROTEIN"/>
    <property type="match status" value="1"/>
</dbReference>
<evidence type="ECO:0000313" key="5">
    <source>
        <dbReference type="EMBL" id="KAK3101932.1"/>
    </source>
</evidence>
<dbReference type="GO" id="GO:0005524">
    <property type="term" value="F:ATP binding"/>
    <property type="evidence" value="ECO:0007669"/>
    <property type="project" value="UniProtKB-UniRule"/>
</dbReference>
<evidence type="ECO:0000256" key="1">
    <source>
        <dbReference type="ARBA" id="ARBA00008171"/>
    </source>
</evidence>
<gene>
    <name evidence="5" type="ORF">FSP39_007456</name>
</gene>
<dbReference type="SUPFAM" id="SSF52540">
    <property type="entry name" value="P-loop containing nucleoside triphosphate hydrolases"/>
    <property type="match status" value="1"/>
</dbReference>
<keyword evidence="2" id="KW-0547">Nucleotide-binding</keyword>
<dbReference type="Proteomes" id="UP001186944">
    <property type="component" value="Unassembled WGS sequence"/>
</dbReference>
<keyword evidence="3" id="KW-0175">Coiled coil</keyword>
<dbReference type="InterPro" id="IPR027417">
    <property type="entry name" value="P-loop_NTPase"/>
</dbReference>